<evidence type="ECO:0000256" key="1">
    <source>
        <dbReference type="SAM" id="MobiDB-lite"/>
    </source>
</evidence>
<feature type="region of interest" description="Disordered" evidence="1">
    <location>
        <begin position="1"/>
        <end position="23"/>
    </location>
</feature>
<dbReference type="Proteomes" id="UP001589896">
    <property type="component" value="Unassembled WGS sequence"/>
</dbReference>
<dbReference type="EMBL" id="JBHLTG010000006">
    <property type="protein sequence ID" value="MFC0680975.1"/>
    <property type="molecule type" value="Genomic_DNA"/>
</dbReference>
<organism evidence="3 4">
    <name type="scientific">Lysobacter korlensis</name>
    <dbReference type="NCBI Taxonomy" id="553636"/>
    <lineage>
        <taxon>Bacteria</taxon>
        <taxon>Pseudomonadati</taxon>
        <taxon>Pseudomonadota</taxon>
        <taxon>Gammaproteobacteria</taxon>
        <taxon>Lysobacterales</taxon>
        <taxon>Lysobacteraceae</taxon>
        <taxon>Lysobacter</taxon>
    </lineage>
</organism>
<keyword evidence="2" id="KW-0812">Transmembrane</keyword>
<keyword evidence="2" id="KW-0472">Membrane</keyword>
<keyword evidence="2" id="KW-1133">Transmembrane helix</keyword>
<protein>
    <submittedName>
        <fullName evidence="3">Uncharacterized protein</fullName>
    </submittedName>
</protein>
<gene>
    <name evidence="3" type="ORF">ACFFGH_24360</name>
</gene>
<feature type="transmembrane region" description="Helical" evidence="2">
    <location>
        <begin position="111"/>
        <end position="132"/>
    </location>
</feature>
<dbReference type="RefSeq" id="WP_386673168.1">
    <property type="nucleotide sequence ID" value="NZ_JBHLTG010000006.1"/>
</dbReference>
<comment type="caution">
    <text evidence="3">The sequence shown here is derived from an EMBL/GenBank/DDBJ whole genome shotgun (WGS) entry which is preliminary data.</text>
</comment>
<name>A0ABV6RVH2_9GAMM</name>
<evidence type="ECO:0000313" key="4">
    <source>
        <dbReference type="Proteomes" id="UP001589896"/>
    </source>
</evidence>
<evidence type="ECO:0000256" key="2">
    <source>
        <dbReference type="SAM" id="Phobius"/>
    </source>
</evidence>
<accession>A0ABV6RVH2</accession>
<keyword evidence="4" id="KW-1185">Reference proteome</keyword>
<proteinExistence type="predicted"/>
<evidence type="ECO:0000313" key="3">
    <source>
        <dbReference type="EMBL" id="MFC0680975.1"/>
    </source>
</evidence>
<reference evidence="3 4" key="1">
    <citation type="submission" date="2024-09" db="EMBL/GenBank/DDBJ databases">
        <authorList>
            <person name="Sun Q."/>
            <person name="Mori K."/>
        </authorList>
    </citation>
    <scope>NUCLEOTIDE SEQUENCE [LARGE SCALE GENOMIC DNA]</scope>
    <source>
        <strain evidence="3 4">KCTC 23076</strain>
    </source>
</reference>
<sequence length="320" mass="34728">MSAVIETMPGQRVRNPRDAERREESQARLEALLERAEPLANTWAERYDWAWAIEAGIARDAKVWSVETAHDIVRHVRTPYASLAVASAAALATGTGNLVMTLLLMPQLGMPAASLLAAPGVVVSGFGVKLAVRYAGMVAQHRAGIPPFRLRLQAELHRHAVAAIDRRRERLAGPRRPIPRHTFPDLLPVQAQNVAAGWMRHLGELDATVLRPAGTFDLAPALPAEQAHVLSSGYVARVWAFTAETPDVELGMLEDAAKATGKRPLLFSLSGFPEPVVVRANRRGIALFTYSPWRGTLVARSAQAERCLARGLRGASGFAT</sequence>
<feature type="transmembrane region" description="Helical" evidence="2">
    <location>
        <begin position="80"/>
        <end position="105"/>
    </location>
</feature>